<dbReference type="Proteomes" id="UP000541810">
    <property type="component" value="Unassembled WGS sequence"/>
</dbReference>
<dbReference type="GO" id="GO:0052906">
    <property type="term" value="F:tRNA (guanine(37)-N1)-methyltransferase activity"/>
    <property type="evidence" value="ECO:0007669"/>
    <property type="project" value="UniProtKB-UniRule"/>
</dbReference>
<dbReference type="NCBIfam" id="TIGR00088">
    <property type="entry name" value="trmD"/>
    <property type="match status" value="1"/>
</dbReference>
<dbReference type="EC" id="2.1.1.228" evidence="5 15"/>
<evidence type="ECO:0000256" key="10">
    <source>
        <dbReference type="ARBA" id="ARBA00022691"/>
    </source>
</evidence>
<evidence type="ECO:0000313" key="17">
    <source>
        <dbReference type="EMBL" id="MBB6430283.1"/>
    </source>
</evidence>
<dbReference type="InterPro" id="IPR002649">
    <property type="entry name" value="tRNA_m1G_MeTrfase_TrmD"/>
</dbReference>
<evidence type="ECO:0000256" key="11">
    <source>
        <dbReference type="ARBA" id="ARBA00022694"/>
    </source>
</evidence>
<name>A0A7X0H6N8_9BACT</name>
<dbReference type="InterPro" id="IPR029028">
    <property type="entry name" value="Alpha/beta_knot_MTases"/>
</dbReference>
<evidence type="ECO:0000256" key="4">
    <source>
        <dbReference type="ARBA" id="ARBA00011738"/>
    </source>
</evidence>
<dbReference type="AlphaFoldDB" id="A0A7X0H6N8"/>
<keyword evidence="7 15" id="KW-0963">Cytoplasm</keyword>
<evidence type="ECO:0000259" key="16">
    <source>
        <dbReference type="PROSITE" id="PS51186"/>
    </source>
</evidence>
<proteinExistence type="inferred from homology"/>
<dbReference type="InterPro" id="IPR000182">
    <property type="entry name" value="GNAT_dom"/>
</dbReference>
<keyword evidence="18" id="KW-1185">Reference proteome</keyword>
<comment type="subunit">
    <text evidence="4 15">Homodimer.</text>
</comment>
<protein>
    <recommendedName>
        <fullName evidence="6 15">tRNA (guanine-N(1)-)-methyltransferase</fullName>
        <ecNumber evidence="5 15">2.1.1.228</ecNumber>
    </recommendedName>
    <alternativeName>
        <fullName evidence="12 15">M1G-methyltransferase</fullName>
    </alternativeName>
    <alternativeName>
        <fullName evidence="13 15">tRNA [GM37] methyltransferase</fullName>
    </alternativeName>
</protein>
<dbReference type="PANTHER" id="PTHR46417:SF1">
    <property type="entry name" value="TRNA (GUANINE-N(1)-)-METHYLTRANSFERASE"/>
    <property type="match status" value="1"/>
</dbReference>
<evidence type="ECO:0000313" key="18">
    <source>
        <dbReference type="Proteomes" id="UP000541810"/>
    </source>
</evidence>
<gene>
    <name evidence="15" type="primary">trmD</name>
    <name evidence="17" type="ORF">HNQ40_002089</name>
</gene>
<dbReference type="InterPro" id="IPR016181">
    <property type="entry name" value="Acyl_CoA_acyltransferase"/>
</dbReference>
<accession>A0A7X0H6N8</accession>
<keyword evidence="11 15" id="KW-0819">tRNA processing</keyword>
<comment type="similarity">
    <text evidence="3 15">Belongs to the RNA methyltransferase TrmD family.</text>
</comment>
<dbReference type="CDD" id="cd18080">
    <property type="entry name" value="TrmD-like"/>
    <property type="match status" value="1"/>
</dbReference>
<keyword evidence="10 15" id="KW-0949">S-adenosyl-L-methionine</keyword>
<keyword evidence="8 15" id="KW-0489">Methyltransferase</keyword>
<comment type="caution">
    <text evidence="17">The sequence shown here is derived from an EMBL/GenBank/DDBJ whole genome shotgun (WGS) entry which is preliminary data.</text>
</comment>
<dbReference type="Gene3D" id="1.10.1270.20">
    <property type="entry name" value="tRNA(m1g37)methyltransferase, domain 2"/>
    <property type="match status" value="1"/>
</dbReference>
<evidence type="ECO:0000256" key="9">
    <source>
        <dbReference type="ARBA" id="ARBA00022679"/>
    </source>
</evidence>
<dbReference type="Gene3D" id="3.40.1280.10">
    <property type="match status" value="1"/>
</dbReference>
<dbReference type="PROSITE" id="PS51186">
    <property type="entry name" value="GNAT"/>
    <property type="match status" value="1"/>
</dbReference>
<evidence type="ECO:0000256" key="13">
    <source>
        <dbReference type="ARBA" id="ARBA00033392"/>
    </source>
</evidence>
<keyword evidence="9 15" id="KW-0808">Transferase</keyword>
<evidence type="ECO:0000256" key="12">
    <source>
        <dbReference type="ARBA" id="ARBA00029736"/>
    </source>
</evidence>
<dbReference type="PANTHER" id="PTHR46417">
    <property type="entry name" value="TRNA (GUANINE-N(1)-)-METHYLTRANSFERASE"/>
    <property type="match status" value="1"/>
</dbReference>
<evidence type="ECO:0000256" key="1">
    <source>
        <dbReference type="ARBA" id="ARBA00002634"/>
    </source>
</evidence>
<evidence type="ECO:0000256" key="6">
    <source>
        <dbReference type="ARBA" id="ARBA00014679"/>
    </source>
</evidence>
<evidence type="ECO:0000256" key="3">
    <source>
        <dbReference type="ARBA" id="ARBA00007630"/>
    </source>
</evidence>
<dbReference type="SUPFAM" id="SSF75217">
    <property type="entry name" value="alpha/beta knot"/>
    <property type="match status" value="1"/>
</dbReference>
<dbReference type="GO" id="GO:0005829">
    <property type="term" value="C:cytosol"/>
    <property type="evidence" value="ECO:0007669"/>
    <property type="project" value="TreeGrafter"/>
</dbReference>
<evidence type="ECO:0000256" key="14">
    <source>
        <dbReference type="ARBA" id="ARBA00047783"/>
    </source>
</evidence>
<comment type="catalytic activity">
    <reaction evidence="14 15">
        <text>guanosine(37) in tRNA + S-adenosyl-L-methionine = N(1)-methylguanosine(37) in tRNA + S-adenosyl-L-homocysteine + H(+)</text>
        <dbReference type="Rhea" id="RHEA:36899"/>
        <dbReference type="Rhea" id="RHEA-COMP:10145"/>
        <dbReference type="Rhea" id="RHEA-COMP:10147"/>
        <dbReference type="ChEBI" id="CHEBI:15378"/>
        <dbReference type="ChEBI" id="CHEBI:57856"/>
        <dbReference type="ChEBI" id="CHEBI:59789"/>
        <dbReference type="ChEBI" id="CHEBI:73542"/>
        <dbReference type="ChEBI" id="CHEBI:74269"/>
        <dbReference type="EC" id="2.1.1.228"/>
    </reaction>
</comment>
<dbReference type="NCBIfam" id="NF000648">
    <property type="entry name" value="PRK00026.1"/>
    <property type="match status" value="1"/>
</dbReference>
<dbReference type="InterPro" id="IPR029026">
    <property type="entry name" value="tRNA_m1G_MTases_N"/>
</dbReference>
<feature type="binding site" evidence="15">
    <location>
        <begin position="156"/>
        <end position="161"/>
    </location>
    <ligand>
        <name>S-adenosyl-L-methionine</name>
        <dbReference type="ChEBI" id="CHEBI:59789"/>
    </ligand>
</feature>
<dbReference type="SUPFAM" id="SSF55729">
    <property type="entry name" value="Acyl-CoA N-acyltransferases (Nat)"/>
    <property type="match status" value="1"/>
</dbReference>
<sequence length="434" mass="47024">MRIDVLTLFPEMFAGVLESSILKRAAMDVPDPAAPDDPARVRKAVASYHVHNLRNWSGDEKHAKVDSPPYGGGPGMVIQCQPVWDAVEAITEEHAAKPRRILTTPKGQRLTQTLCEELAQEERLMVIAGHYEGLDQRVIDRLREDEDGGGLLEISLGDYVLSGGELPAMTIIDSVVRLLPGALGHADSAHEDSFSEGVDRLLDHPPYTRPPEWEGRDVPEVLLSGDHAKIAAWRKERSRELTRQRRPDLLGLDDGSDAAASPRTDLVTLRDADEADAKDLIAVHAAAFPTDAEAKLVAELLDGYDVLFSIAAECDGRIVGHALLTGMTHEDGGSVRGLVGLAPIAVHPDFQGRGIGKALVREAIRQCKANRVTALFVLGEPGYYGPMGFQPASEQGLTSEFDAGDAFQVIQFRPDRPAPAGRVSYAPAFNNLAH</sequence>
<dbReference type="Gene3D" id="3.40.630.30">
    <property type="match status" value="1"/>
</dbReference>
<evidence type="ECO:0000256" key="2">
    <source>
        <dbReference type="ARBA" id="ARBA00004496"/>
    </source>
</evidence>
<dbReference type="GO" id="GO:0016747">
    <property type="term" value="F:acyltransferase activity, transferring groups other than amino-acyl groups"/>
    <property type="evidence" value="ECO:0007669"/>
    <property type="project" value="InterPro"/>
</dbReference>
<comment type="subcellular location">
    <subcellularLocation>
        <location evidence="2 15">Cytoplasm</location>
    </subcellularLocation>
</comment>
<dbReference type="Pfam" id="PF01746">
    <property type="entry name" value="tRNA_m1G_MT"/>
    <property type="match status" value="1"/>
</dbReference>
<dbReference type="Pfam" id="PF00583">
    <property type="entry name" value="Acetyltransf_1"/>
    <property type="match status" value="1"/>
</dbReference>
<feature type="domain" description="N-acetyltransferase" evidence="16">
    <location>
        <begin position="267"/>
        <end position="414"/>
    </location>
</feature>
<comment type="function">
    <text evidence="1 15">Specifically methylates guanosine-37 in various tRNAs.</text>
</comment>
<evidence type="ECO:0000256" key="15">
    <source>
        <dbReference type="HAMAP-Rule" id="MF_00605"/>
    </source>
</evidence>
<evidence type="ECO:0000256" key="8">
    <source>
        <dbReference type="ARBA" id="ARBA00022603"/>
    </source>
</evidence>
<dbReference type="InterPro" id="IPR023148">
    <property type="entry name" value="tRNA_m1G_MeTrfase_C_sf"/>
</dbReference>
<dbReference type="EMBL" id="JACHGY010000001">
    <property type="protein sequence ID" value="MBB6430283.1"/>
    <property type="molecule type" value="Genomic_DNA"/>
</dbReference>
<evidence type="ECO:0000256" key="5">
    <source>
        <dbReference type="ARBA" id="ARBA00012807"/>
    </source>
</evidence>
<feature type="binding site" evidence="15">
    <location>
        <position position="129"/>
    </location>
    <ligand>
        <name>S-adenosyl-L-methionine</name>
        <dbReference type="ChEBI" id="CHEBI:59789"/>
    </ligand>
</feature>
<dbReference type="GO" id="GO:0002939">
    <property type="term" value="P:tRNA N1-guanine methylation"/>
    <property type="evidence" value="ECO:0007669"/>
    <property type="project" value="TreeGrafter"/>
</dbReference>
<dbReference type="InterPro" id="IPR016009">
    <property type="entry name" value="tRNA_MeTrfase_TRMD/TRM10"/>
</dbReference>
<dbReference type="HAMAP" id="MF_00605">
    <property type="entry name" value="TrmD"/>
    <property type="match status" value="1"/>
</dbReference>
<organism evidence="17 18">
    <name type="scientific">Algisphaera agarilytica</name>
    <dbReference type="NCBI Taxonomy" id="1385975"/>
    <lineage>
        <taxon>Bacteria</taxon>
        <taxon>Pseudomonadati</taxon>
        <taxon>Planctomycetota</taxon>
        <taxon>Phycisphaerae</taxon>
        <taxon>Phycisphaerales</taxon>
        <taxon>Phycisphaeraceae</taxon>
        <taxon>Algisphaera</taxon>
    </lineage>
</organism>
<dbReference type="CDD" id="cd04301">
    <property type="entry name" value="NAT_SF"/>
    <property type="match status" value="1"/>
</dbReference>
<evidence type="ECO:0000256" key="7">
    <source>
        <dbReference type="ARBA" id="ARBA00022490"/>
    </source>
</evidence>
<reference evidence="17 18" key="1">
    <citation type="submission" date="2020-08" db="EMBL/GenBank/DDBJ databases">
        <title>Genomic Encyclopedia of Type Strains, Phase IV (KMG-IV): sequencing the most valuable type-strain genomes for metagenomic binning, comparative biology and taxonomic classification.</title>
        <authorList>
            <person name="Goeker M."/>
        </authorList>
    </citation>
    <scope>NUCLEOTIDE SEQUENCE [LARGE SCALE GENOMIC DNA]</scope>
    <source>
        <strain evidence="17 18">DSM 103725</strain>
    </source>
</reference>